<keyword evidence="1" id="KW-1133">Transmembrane helix</keyword>
<accession>A0AAW1UV63</accession>
<comment type="caution">
    <text evidence="2">The sequence shown here is derived from an EMBL/GenBank/DDBJ whole genome shotgun (WGS) entry which is preliminary data.</text>
</comment>
<keyword evidence="1" id="KW-0812">Transmembrane</keyword>
<keyword evidence="3" id="KW-1185">Reference proteome</keyword>
<evidence type="ECO:0000256" key="1">
    <source>
        <dbReference type="SAM" id="Phobius"/>
    </source>
</evidence>
<feature type="transmembrane region" description="Helical" evidence="1">
    <location>
        <begin position="33"/>
        <end position="50"/>
    </location>
</feature>
<dbReference type="AlphaFoldDB" id="A0AAW1UV63"/>
<dbReference type="Proteomes" id="UP001431783">
    <property type="component" value="Unassembled WGS sequence"/>
</dbReference>
<proteinExistence type="predicted"/>
<keyword evidence="1" id="KW-0472">Membrane</keyword>
<name>A0AAW1UV63_9CUCU</name>
<protein>
    <submittedName>
        <fullName evidence="2">Uncharacterized protein</fullName>
    </submittedName>
</protein>
<organism evidence="2 3">
    <name type="scientific">Henosepilachna vigintioctopunctata</name>
    <dbReference type="NCBI Taxonomy" id="420089"/>
    <lineage>
        <taxon>Eukaryota</taxon>
        <taxon>Metazoa</taxon>
        <taxon>Ecdysozoa</taxon>
        <taxon>Arthropoda</taxon>
        <taxon>Hexapoda</taxon>
        <taxon>Insecta</taxon>
        <taxon>Pterygota</taxon>
        <taxon>Neoptera</taxon>
        <taxon>Endopterygota</taxon>
        <taxon>Coleoptera</taxon>
        <taxon>Polyphaga</taxon>
        <taxon>Cucujiformia</taxon>
        <taxon>Coccinelloidea</taxon>
        <taxon>Coccinellidae</taxon>
        <taxon>Epilachninae</taxon>
        <taxon>Epilachnini</taxon>
        <taxon>Henosepilachna</taxon>
    </lineage>
</organism>
<reference evidence="2 3" key="1">
    <citation type="submission" date="2023-03" db="EMBL/GenBank/DDBJ databases">
        <title>Genome insight into feeding habits of ladybird beetles.</title>
        <authorList>
            <person name="Li H.-S."/>
            <person name="Huang Y.-H."/>
            <person name="Pang H."/>
        </authorList>
    </citation>
    <scope>NUCLEOTIDE SEQUENCE [LARGE SCALE GENOMIC DNA]</scope>
    <source>
        <strain evidence="2">SYSU_2023b</strain>
        <tissue evidence="2">Whole body</tissue>
    </source>
</reference>
<evidence type="ECO:0000313" key="2">
    <source>
        <dbReference type="EMBL" id="KAK9883877.1"/>
    </source>
</evidence>
<gene>
    <name evidence="2" type="ORF">WA026_004816</name>
</gene>
<evidence type="ECO:0000313" key="3">
    <source>
        <dbReference type="Proteomes" id="UP001431783"/>
    </source>
</evidence>
<sequence>MSDKAVSRPMKFPYTFTAKIAQFPLKFYVKNNWIWRYYFIALAVSTPVFYKIHRLVNSPENVARWAEIKRKEKEAAHHH</sequence>
<dbReference type="EMBL" id="JARQZJ010000092">
    <property type="protein sequence ID" value="KAK9883877.1"/>
    <property type="molecule type" value="Genomic_DNA"/>
</dbReference>